<dbReference type="Gene3D" id="3.40.50.700">
    <property type="entry name" value="NADH:ubiquinone oxidoreductase-like, 20kDa subunit"/>
    <property type="match status" value="1"/>
</dbReference>
<evidence type="ECO:0000313" key="4">
    <source>
        <dbReference type="Proteomes" id="UP000440125"/>
    </source>
</evidence>
<organism evidence="3 4">
    <name type="scientific">Acidianus infernus</name>
    <dbReference type="NCBI Taxonomy" id="12915"/>
    <lineage>
        <taxon>Archaea</taxon>
        <taxon>Thermoproteota</taxon>
        <taxon>Thermoprotei</taxon>
        <taxon>Sulfolobales</taxon>
        <taxon>Sulfolobaceae</taxon>
        <taxon>Acidianus</taxon>
    </lineage>
</organism>
<dbReference type="EMBL" id="WFIY01000004">
    <property type="protein sequence ID" value="MUM65051.1"/>
    <property type="molecule type" value="Genomic_DNA"/>
</dbReference>
<dbReference type="Proteomes" id="UP000440125">
    <property type="component" value="Unassembled WGS sequence"/>
</dbReference>
<name>A0A6A9QCY8_ACIIN</name>
<dbReference type="GO" id="GO:0009061">
    <property type="term" value="P:anaerobic respiration"/>
    <property type="evidence" value="ECO:0007669"/>
    <property type="project" value="TreeGrafter"/>
</dbReference>
<dbReference type="Pfam" id="PF01058">
    <property type="entry name" value="Oxidored_q6"/>
    <property type="match status" value="1"/>
</dbReference>
<evidence type="ECO:0000256" key="1">
    <source>
        <dbReference type="ARBA" id="ARBA00023002"/>
    </source>
</evidence>
<feature type="domain" description="NADH:ubiquinone oxidoreductase-like 20kDa subunit" evidence="2">
    <location>
        <begin position="23"/>
        <end position="157"/>
    </location>
</feature>
<accession>A0A6A9QCY8</accession>
<dbReference type="GO" id="GO:0016020">
    <property type="term" value="C:membrane"/>
    <property type="evidence" value="ECO:0007669"/>
    <property type="project" value="TreeGrafter"/>
</dbReference>
<dbReference type="PANTHER" id="PTHR30013:SF7">
    <property type="entry name" value="HYDROGENASE-2 SMALL CHAIN"/>
    <property type="match status" value="1"/>
</dbReference>
<keyword evidence="1" id="KW-0560">Oxidoreductase</keyword>
<dbReference type="GO" id="GO:0008901">
    <property type="term" value="F:ferredoxin hydrogenase activity"/>
    <property type="evidence" value="ECO:0007669"/>
    <property type="project" value="InterPro"/>
</dbReference>
<dbReference type="GO" id="GO:0009375">
    <property type="term" value="C:ferredoxin hydrogenase complex"/>
    <property type="evidence" value="ECO:0007669"/>
    <property type="project" value="InterPro"/>
</dbReference>
<reference evidence="3 4" key="1">
    <citation type="submission" date="2019-10" db="EMBL/GenBank/DDBJ databases">
        <title>Genome Sequences from Six Type Strain Members of the Archaeal Family Sulfolobaceae: Acidianus ambivalens, Acidianus infernus, Metallosphaera prunae, Stygiolobus azoricus, Sulfolobus metallicus, and Sulfurisphaera ohwakuensis.</title>
        <authorList>
            <person name="Counts J.A."/>
            <person name="Kelly R.M."/>
        </authorList>
    </citation>
    <scope>NUCLEOTIDE SEQUENCE [LARGE SCALE GENOMIC DNA]</scope>
    <source>
        <strain evidence="3 4">DSM 3191</strain>
    </source>
</reference>
<comment type="caution">
    <text evidence="3">The sequence shown here is derived from an EMBL/GenBank/DDBJ whole genome shotgun (WGS) entry which is preliminary data.</text>
</comment>
<dbReference type="OrthoDB" id="38261at2157"/>
<dbReference type="PANTHER" id="PTHR30013">
    <property type="entry name" value="NIFE / NIFESE HYDROGENASE SMALL SUBUNIT FAMILY MEMBER"/>
    <property type="match status" value="1"/>
</dbReference>
<evidence type="ECO:0000259" key="2">
    <source>
        <dbReference type="Pfam" id="PF01058"/>
    </source>
</evidence>
<dbReference type="InterPro" id="IPR037024">
    <property type="entry name" value="NiFe_Hase_small_N_sf"/>
</dbReference>
<dbReference type="RefSeq" id="WP_155863420.1">
    <property type="nucleotide sequence ID" value="NZ_JBGTCZ010000047.1"/>
</dbReference>
<dbReference type="GO" id="GO:0009055">
    <property type="term" value="F:electron transfer activity"/>
    <property type="evidence" value="ECO:0007669"/>
    <property type="project" value="TreeGrafter"/>
</dbReference>
<gene>
    <name evidence="3" type="ORF">D1867_07330</name>
</gene>
<protein>
    <submittedName>
        <fullName evidence="3">Ni,Fe-hydrogenase I small subunit</fullName>
    </submittedName>
</protein>
<dbReference type="SUPFAM" id="SSF56770">
    <property type="entry name" value="HydA/Nqo6-like"/>
    <property type="match status" value="1"/>
</dbReference>
<dbReference type="InterPro" id="IPR006137">
    <property type="entry name" value="NADH_UbQ_OxRdtase-like_20kDa"/>
</dbReference>
<proteinExistence type="predicted"/>
<evidence type="ECO:0000313" key="3">
    <source>
        <dbReference type="EMBL" id="MUM65051.1"/>
    </source>
</evidence>
<dbReference type="InterPro" id="IPR001821">
    <property type="entry name" value="NiFe_hydrogenase_ssu"/>
</dbReference>
<keyword evidence="4" id="KW-1185">Reference proteome</keyword>
<dbReference type="GO" id="GO:0044569">
    <property type="term" value="C:[Ni-Fe] hydrogenase complex"/>
    <property type="evidence" value="ECO:0007669"/>
    <property type="project" value="TreeGrafter"/>
</dbReference>
<dbReference type="AlphaFoldDB" id="A0A6A9QCY8"/>
<sequence>MDYCSALKEVLKHNIVWIEAQSCSGETVMILRSGCEGLEELFFHSSPVKFISLVCEEKSGREILEKILEMTDYILVVEGAIPSNDSLCTFGGYSCTQVIKLLAERANSIIAVGSCAVNGGILREAGSKGVREIINSKKVLEVPGCPASPQMIVAMIYSALGENHGS</sequence>
<dbReference type="GO" id="GO:0051536">
    <property type="term" value="F:iron-sulfur cluster binding"/>
    <property type="evidence" value="ECO:0007669"/>
    <property type="project" value="InterPro"/>
</dbReference>